<accession>A0A0L6TVY1</accession>
<dbReference type="RefSeq" id="WP_050741919.1">
    <property type="nucleotide sequence ID" value="NZ_LGYO01000072.1"/>
</dbReference>
<keyword evidence="2" id="KW-1185">Reference proteome</keyword>
<name>A0A0L6TVY1_9FIRM</name>
<dbReference type="InterPro" id="IPR021321">
    <property type="entry name" value="DUF2922"/>
</dbReference>
<reference evidence="2" key="1">
    <citation type="submission" date="2015-07" db="EMBL/GenBank/DDBJ databases">
        <title>Draft genome sequence of Acetobacterium bakii DSM 8293, a potential psychrophilic chemical producer through syngas fermentation.</title>
        <authorList>
            <person name="Song Y."/>
            <person name="Hwang S."/>
            <person name="Cho B.-K."/>
        </authorList>
    </citation>
    <scope>NUCLEOTIDE SEQUENCE [LARGE SCALE GENOMIC DNA]</scope>
    <source>
        <strain evidence="2">DSM 8239</strain>
    </source>
</reference>
<proteinExistence type="predicted"/>
<dbReference type="OrthoDB" id="9795264at2"/>
<dbReference type="EMBL" id="LGYO01000072">
    <property type="protein sequence ID" value="KNZ40232.1"/>
    <property type="molecule type" value="Genomic_DNA"/>
</dbReference>
<dbReference type="Pfam" id="PF11148">
    <property type="entry name" value="DUF2922"/>
    <property type="match status" value="1"/>
</dbReference>
<protein>
    <recommendedName>
        <fullName evidence="3">DUF2922 domain-containing protein</fullName>
    </recommendedName>
</protein>
<dbReference type="AlphaFoldDB" id="A0A0L6TVY1"/>
<sequence>MAANTVLQLSFKRADLKVTTMSITEPKAGLTVGEVNTAMAAMIAKNVFAPDGSPLEAKVRAELVITDKSAFAMS</sequence>
<evidence type="ECO:0008006" key="3">
    <source>
        <dbReference type="Google" id="ProtNLM"/>
    </source>
</evidence>
<evidence type="ECO:0000313" key="2">
    <source>
        <dbReference type="Proteomes" id="UP000036873"/>
    </source>
</evidence>
<evidence type="ECO:0000313" key="1">
    <source>
        <dbReference type="EMBL" id="KNZ40232.1"/>
    </source>
</evidence>
<dbReference type="Proteomes" id="UP000036873">
    <property type="component" value="Unassembled WGS sequence"/>
</dbReference>
<organism evidence="1 2">
    <name type="scientific">Acetobacterium bakii</name>
    <dbReference type="NCBI Taxonomy" id="52689"/>
    <lineage>
        <taxon>Bacteria</taxon>
        <taxon>Bacillati</taxon>
        <taxon>Bacillota</taxon>
        <taxon>Clostridia</taxon>
        <taxon>Eubacteriales</taxon>
        <taxon>Eubacteriaceae</taxon>
        <taxon>Acetobacterium</taxon>
    </lineage>
</organism>
<gene>
    <name evidence="1" type="ORF">AKG39_18660</name>
</gene>
<comment type="caution">
    <text evidence="1">The sequence shown here is derived from an EMBL/GenBank/DDBJ whole genome shotgun (WGS) entry which is preliminary data.</text>
</comment>